<keyword evidence="3" id="KW-1185">Reference proteome</keyword>
<proteinExistence type="predicted"/>
<evidence type="ECO:0000313" key="2">
    <source>
        <dbReference type="EMBL" id="CAH2246134.1"/>
    </source>
</evidence>
<evidence type="ECO:0000256" key="1">
    <source>
        <dbReference type="SAM" id="MobiDB-lite"/>
    </source>
</evidence>
<protein>
    <submittedName>
        <fullName evidence="2">Uncharacterized protein</fullName>
    </submittedName>
</protein>
<evidence type="ECO:0000313" key="3">
    <source>
        <dbReference type="Proteomes" id="UP001295444"/>
    </source>
</evidence>
<sequence>MDRGGGVILALTLIEKPWRKPGGPAATSKMADAMCVRDKGGTTTHPVPAAETTASASRHRHAGKRAVYYLPQQLSKPATIAGVRKYPAIRPLPRAETELIAKCRSPA</sequence>
<reference evidence="2" key="1">
    <citation type="submission" date="2022-03" db="EMBL/GenBank/DDBJ databases">
        <authorList>
            <person name="Alioto T."/>
            <person name="Alioto T."/>
            <person name="Gomez Garrido J."/>
        </authorList>
    </citation>
    <scope>NUCLEOTIDE SEQUENCE</scope>
</reference>
<dbReference type="EMBL" id="OW240913">
    <property type="protein sequence ID" value="CAH2246134.1"/>
    <property type="molecule type" value="Genomic_DNA"/>
</dbReference>
<dbReference type="Proteomes" id="UP001295444">
    <property type="component" value="Chromosome 02"/>
</dbReference>
<dbReference type="AlphaFoldDB" id="A0AAD1R9U7"/>
<accession>A0AAD1R9U7</accession>
<feature type="region of interest" description="Disordered" evidence="1">
    <location>
        <begin position="38"/>
        <end position="61"/>
    </location>
</feature>
<organism evidence="2 3">
    <name type="scientific">Pelobates cultripes</name>
    <name type="common">Western spadefoot toad</name>
    <dbReference type="NCBI Taxonomy" id="61616"/>
    <lineage>
        <taxon>Eukaryota</taxon>
        <taxon>Metazoa</taxon>
        <taxon>Chordata</taxon>
        <taxon>Craniata</taxon>
        <taxon>Vertebrata</taxon>
        <taxon>Euteleostomi</taxon>
        <taxon>Amphibia</taxon>
        <taxon>Batrachia</taxon>
        <taxon>Anura</taxon>
        <taxon>Pelobatoidea</taxon>
        <taxon>Pelobatidae</taxon>
        <taxon>Pelobates</taxon>
    </lineage>
</organism>
<name>A0AAD1R9U7_PELCU</name>
<gene>
    <name evidence="2" type="ORF">PECUL_23A039667</name>
</gene>